<comment type="catalytic activity">
    <reaction evidence="18">
        <text>N-(9Z-octadecenoyl)-L-serine + H2O = L-serine + (9Z)-octadecenoate</text>
        <dbReference type="Rhea" id="RHEA:51352"/>
        <dbReference type="ChEBI" id="CHEBI:15377"/>
        <dbReference type="ChEBI" id="CHEBI:30823"/>
        <dbReference type="ChEBI" id="CHEBI:33384"/>
        <dbReference type="ChEBI" id="CHEBI:134031"/>
    </reaction>
    <physiologicalReaction direction="left-to-right" evidence="18">
        <dbReference type="Rhea" id="RHEA:51353"/>
    </physiologicalReaction>
</comment>
<evidence type="ECO:0000256" key="19">
    <source>
        <dbReference type="ARBA" id="ARBA00048729"/>
    </source>
</evidence>
<dbReference type="InterPro" id="IPR002933">
    <property type="entry name" value="Peptidase_M20"/>
</dbReference>
<dbReference type="Gene3D" id="1.10.150.900">
    <property type="match status" value="1"/>
</dbReference>
<protein>
    <submittedName>
        <fullName evidence="29">Probable carboxypeptidase PM20D1</fullName>
    </submittedName>
</protein>
<dbReference type="Proteomes" id="UP000695022">
    <property type="component" value="Unplaced"/>
</dbReference>
<dbReference type="SUPFAM" id="SSF53187">
    <property type="entry name" value="Zn-dependent exopeptidases"/>
    <property type="match status" value="1"/>
</dbReference>
<evidence type="ECO:0000256" key="2">
    <source>
        <dbReference type="ARBA" id="ARBA00006247"/>
    </source>
</evidence>
<evidence type="ECO:0000256" key="5">
    <source>
        <dbReference type="ARBA" id="ARBA00022801"/>
    </source>
</evidence>
<evidence type="ECO:0000259" key="27">
    <source>
        <dbReference type="Pfam" id="PF07687"/>
    </source>
</evidence>
<comment type="catalytic activity">
    <reaction evidence="25">
        <text>N-(9Z-octadecenoyl)-L-lysine + H2O = L-lysine + (9Z)-octadecenoate</text>
        <dbReference type="Rhea" id="RHEA:64192"/>
        <dbReference type="ChEBI" id="CHEBI:15377"/>
        <dbReference type="ChEBI" id="CHEBI:30823"/>
        <dbReference type="ChEBI" id="CHEBI:32551"/>
        <dbReference type="ChEBI" id="CHEBI:149731"/>
    </reaction>
    <physiologicalReaction direction="left-to-right" evidence="25">
        <dbReference type="Rhea" id="RHEA:64193"/>
    </physiologicalReaction>
</comment>
<dbReference type="GO" id="GO:0004180">
    <property type="term" value="F:carboxypeptidase activity"/>
    <property type="evidence" value="ECO:0007669"/>
    <property type="project" value="UniProtKB-KW"/>
</dbReference>
<dbReference type="Pfam" id="PF01546">
    <property type="entry name" value="Peptidase_M20"/>
    <property type="match status" value="1"/>
</dbReference>
<comment type="catalytic activity">
    <reaction evidence="17">
        <text>an N-acyl-L-amino acid + H2O = an L-alpha-amino acid + a carboxylate</text>
        <dbReference type="Rhea" id="RHEA:15565"/>
        <dbReference type="ChEBI" id="CHEBI:15377"/>
        <dbReference type="ChEBI" id="CHEBI:29067"/>
        <dbReference type="ChEBI" id="CHEBI:59869"/>
        <dbReference type="ChEBI" id="CHEBI:59874"/>
        <dbReference type="EC" id="3.5.1.14"/>
    </reaction>
    <physiologicalReaction direction="left-to-right" evidence="17">
        <dbReference type="Rhea" id="RHEA:15566"/>
    </physiologicalReaction>
    <physiologicalReaction direction="right-to-left" evidence="17">
        <dbReference type="Rhea" id="RHEA:15567"/>
    </physiologicalReaction>
</comment>
<comment type="catalytic activity">
    <reaction evidence="15">
        <text>N-(9Z-octadecenoyl)-L-asparagine + H2O = L-asparagine + (9Z)-octadecenoate</text>
        <dbReference type="Rhea" id="RHEA:64136"/>
        <dbReference type="ChEBI" id="CHEBI:15377"/>
        <dbReference type="ChEBI" id="CHEBI:30823"/>
        <dbReference type="ChEBI" id="CHEBI:58048"/>
        <dbReference type="ChEBI" id="CHEBI:149730"/>
    </reaction>
    <physiologicalReaction direction="left-to-right" evidence="15">
        <dbReference type="Rhea" id="RHEA:64137"/>
    </physiologicalReaction>
</comment>
<evidence type="ECO:0000313" key="28">
    <source>
        <dbReference type="Proteomes" id="UP000695022"/>
    </source>
</evidence>
<comment type="catalytic activity">
    <reaction evidence="21">
        <text>N-(9Z-octadecenoyl)-L-leucine + H2O = L-leucine + (9Z)-octadecenoate</text>
        <dbReference type="Rhea" id="RHEA:51360"/>
        <dbReference type="ChEBI" id="CHEBI:15377"/>
        <dbReference type="ChEBI" id="CHEBI:30823"/>
        <dbReference type="ChEBI" id="CHEBI:57427"/>
        <dbReference type="ChEBI" id="CHEBI:134035"/>
    </reaction>
    <physiologicalReaction direction="left-to-right" evidence="21">
        <dbReference type="Rhea" id="RHEA:51361"/>
    </physiologicalReaction>
    <physiologicalReaction direction="right-to-left" evidence="21">
        <dbReference type="Rhea" id="RHEA:51362"/>
    </physiologicalReaction>
</comment>
<comment type="similarity">
    <text evidence="2">Belongs to the peptidase M20A family.</text>
</comment>
<comment type="catalytic activity">
    <reaction evidence="10">
        <text>N-octadecanoyl-L-phenylalanine + H2O = octadecanoate + L-phenylalanine</text>
        <dbReference type="Rhea" id="RHEA:64128"/>
        <dbReference type="ChEBI" id="CHEBI:15377"/>
        <dbReference type="ChEBI" id="CHEBI:25629"/>
        <dbReference type="ChEBI" id="CHEBI:58095"/>
        <dbReference type="ChEBI" id="CHEBI:149700"/>
    </reaction>
    <physiologicalReaction direction="left-to-right" evidence="10">
        <dbReference type="Rhea" id="RHEA:64129"/>
    </physiologicalReaction>
</comment>
<keyword evidence="26" id="KW-0812">Transmembrane</keyword>
<evidence type="ECO:0000256" key="26">
    <source>
        <dbReference type="SAM" id="Phobius"/>
    </source>
</evidence>
<evidence type="ECO:0000313" key="29">
    <source>
        <dbReference type="RefSeq" id="XP_014675093.1"/>
    </source>
</evidence>
<keyword evidence="26" id="KW-0472">Membrane</keyword>
<comment type="catalytic activity">
    <reaction evidence="16">
        <text>N-(5Z,8Z,11Z,14Z)-eicosatetraenoyl-glycine + H2O = (5Z,8Z,11Z,14Z)-eicosatetraenoate + glycine</text>
        <dbReference type="Rhea" id="RHEA:64108"/>
        <dbReference type="ChEBI" id="CHEBI:15377"/>
        <dbReference type="ChEBI" id="CHEBI:32395"/>
        <dbReference type="ChEBI" id="CHEBI:57305"/>
        <dbReference type="ChEBI" id="CHEBI:59002"/>
    </reaction>
    <physiologicalReaction direction="left-to-right" evidence="16">
        <dbReference type="Rhea" id="RHEA:64109"/>
    </physiologicalReaction>
    <physiologicalReaction direction="right-to-left" evidence="16">
        <dbReference type="Rhea" id="RHEA:64110"/>
    </physiologicalReaction>
</comment>
<evidence type="ECO:0000256" key="23">
    <source>
        <dbReference type="ARBA" id="ARBA00048879"/>
    </source>
</evidence>
<evidence type="ECO:0000256" key="20">
    <source>
        <dbReference type="ARBA" id="ARBA00048822"/>
    </source>
</evidence>
<evidence type="ECO:0000256" key="4">
    <source>
        <dbReference type="ARBA" id="ARBA00022723"/>
    </source>
</evidence>
<accession>A0ABM1ESC2</accession>
<evidence type="ECO:0000256" key="14">
    <source>
        <dbReference type="ARBA" id="ARBA00048145"/>
    </source>
</evidence>
<evidence type="ECO:0000256" key="6">
    <source>
        <dbReference type="ARBA" id="ARBA00022833"/>
    </source>
</evidence>
<evidence type="ECO:0000256" key="24">
    <source>
        <dbReference type="ARBA" id="ARBA00049100"/>
    </source>
</evidence>
<comment type="catalytic activity">
    <reaction evidence="24">
        <text>N-(5Z,8Z,11Z,14Z-eicosatetraenoyl)-L-serine + H2O = (5Z,8Z,11Z,14Z)-eicosatetraenoate + L-serine</text>
        <dbReference type="Rhea" id="RHEA:64116"/>
        <dbReference type="ChEBI" id="CHEBI:15377"/>
        <dbReference type="ChEBI" id="CHEBI:32395"/>
        <dbReference type="ChEBI" id="CHEBI:33384"/>
        <dbReference type="ChEBI" id="CHEBI:149697"/>
    </reaction>
    <physiologicalReaction direction="left-to-right" evidence="24">
        <dbReference type="Rhea" id="RHEA:64117"/>
    </physiologicalReaction>
    <physiologicalReaction direction="right-to-left" evidence="24">
        <dbReference type="Rhea" id="RHEA:64118"/>
    </physiologicalReaction>
</comment>
<keyword evidence="5" id="KW-0378">Hydrolase</keyword>
<comment type="catalytic activity">
    <reaction evidence="14">
        <text>N-(9Z-octadecenoyl)-L-methionine + H2O = (9Z)-octadecenoate + L-methionine</text>
        <dbReference type="Rhea" id="RHEA:64144"/>
        <dbReference type="ChEBI" id="CHEBI:15377"/>
        <dbReference type="ChEBI" id="CHEBI:30823"/>
        <dbReference type="ChEBI" id="CHEBI:57844"/>
        <dbReference type="ChEBI" id="CHEBI:149732"/>
    </reaction>
    <physiologicalReaction direction="left-to-right" evidence="14">
        <dbReference type="Rhea" id="RHEA:64145"/>
    </physiologicalReaction>
</comment>
<reference evidence="29" key="1">
    <citation type="submission" date="2025-08" db="UniProtKB">
        <authorList>
            <consortium name="RefSeq"/>
        </authorList>
    </citation>
    <scope>IDENTIFICATION</scope>
</reference>
<keyword evidence="4" id="KW-0479">Metal-binding</keyword>
<comment type="catalytic activity">
    <reaction evidence="13">
        <text>N-hexadecanoyl-L-phenylalanine + H2O = hexadecanoate + L-phenylalanine</text>
        <dbReference type="Rhea" id="RHEA:64124"/>
        <dbReference type="ChEBI" id="CHEBI:7896"/>
        <dbReference type="ChEBI" id="CHEBI:15377"/>
        <dbReference type="ChEBI" id="CHEBI:58095"/>
        <dbReference type="ChEBI" id="CHEBI:149699"/>
    </reaction>
    <physiologicalReaction direction="left-to-right" evidence="13">
        <dbReference type="Rhea" id="RHEA:64125"/>
    </physiologicalReaction>
</comment>
<evidence type="ECO:0000256" key="25">
    <source>
        <dbReference type="ARBA" id="ARBA00049457"/>
    </source>
</evidence>
<name>A0ABM1ESC2_PRICU</name>
<evidence type="ECO:0000256" key="9">
    <source>
        <dbReference type="ARBA" id="ARBA00047567"/>
    </source>
</evidence>
<evidence type="ECO:0000256" key="22">
    <source>
        <dbReference type="ARBA" id="ARBA00048840"/>
    </source>
</evidence>
<evidence type="ECO:0000256" key="10">
    <source>
        <dbReference type="ARBA" id="ARBA00047723"/>
    </source>
</evidence>
<evidence type="ECO:0000256" key="11">
    <source>
        <dbReference type="ARBA" id="ARBA00047866"/>
    </source>
</evidence>
<evidence type="ECO:0000256" key="21">
    <source>
        <dbReference type="ARBA" id="ARBA00048827"/>
    </source>
</evidence>
<evidence type="ECO:0000256" key="1">
    <source>
        <dbReference type="ARBA" id="ARBA00004872"/>
    </source>
</evidence>
<comment type="catalytic activity">
    <reaction evidence="23">
        <text>L-phenylalanine + (9Z)-octadecenoate = N-(9Z-octadecenoyl)-L-phenylalanine + H2O</text>
        <dbReference type="Rhea" id="RHEA:51300"/>
        <dbReference type="ChEBI" id="CHEBI:15377"/>
        <dbReference type="ChEBI" id="CHEBI:30823"/>
        <dbReference type="ChEBI" id="CHEBI:58095"/>
        <dbReference type="ChEBI" id="CHEBI:134020"/>
    </reaction>
    <physiologicalReaction direction="left-to-right" evidence="23">
        <dbReference type="Rhea" id="RHEA:51301"/>
    </physiologicalReaction>
    <physiologicalReaction direction="right-to-left" evidence="23">
        <dbReference type="Rhea" id="RHEA:51302"/>
    </physiologicalReaction>
</comment>
<evidence type="ECO:0000256" key="17">
    <source>
        <dbReference type="ARBA" id="ARBA00048579"/>
    </source>
</evidence>
<keyword evidence="3" id="KW-0645">Protease</keyword>
<dbReference type="InterPro" id="IPR047177">
    <property type="entry name" value="Pept_M20A"/>
</dbReference>
<comment type="catalytic activity">
    <reaction evidence="22">
        <text>an N-acyl-aromatic L-alpha-amino acid + H2O = an aromatic L-alpha-amino acid + a carboxylate</text>
        <dbReference type="Rhea" id="RHEA:54184"/>
        <dbReference type="ChEBI" id="CHEBI:15377"/>
        <dbReference type="ChEBI" id="CHEBI:29067"/>
        <dbReference type="ChEBI" id="CHEBI:84824"/>
        <dbReference type="ChEBI" id="CHEBI:138093"/>
        <dbReference type="EC" id="3.5.1.114"/>
    </reaction>
    <physiologicalReaction direction="left-to-right" evidence="22">
        <dbReference type="Rhea" id="RHEA:54185"/>
    </physiologicalReaction>
    <physiologicalReaction direction="right-to-left" evidence="22">
        <dbReference type="Rhea" id="RHEA:54186"/>
    </physiologicalReaction>
</comment>
<comment type="catalytic activity">
    <reaction evidence="19">
        <text>N-(9Z-octadecenoyl)-L-glutamine + H2O = L-glutamine + (9Z)-octadecenoate</text>
        <dbReference type="Rhea" id="RHEA:51356"/>
        <dbReference type="ChEBI" id="CHEBI:15377"/>
        <dbReference type="ChEBI" id="CHEBI:30823"/>
        <dbReference type="ChEBI" id="CHEBI:58359"/>
        <dbReference type="ChEBI" id="CHEBI:134033"/>
    </reaction>
    <physiologicalReaction direction="left-to-right" evidence="19">
        <dbReference type="Rhea" id="RHEA:51357"/>
    </physiologicalReaction>
</comment>
<comment type="catalytic activity">
    <reaction evidence="8">
        <text>(9Z)-octadecenoate + glycine = N-(9Z-octadecenoyl)glycine + H2O</text>
        <dbReference type="Rhea" id="RHEA:51316"/>
        <dbReference type="ChEBI" id="CHEBI:15377"/>
        <dbReference type="ChEBI" id="CHEBI:30823"/>
        <dbReference type="ChEBI" id="CHEBI:57305"/>
        <dbReference type="ChEBI" id="CHEBI:133992"/>
    </reaction>
    <physiologicalReaction direction="right-to-left" evidence="8">
        <dbReference type="Rhea" id="RHEA:51318"/>
    </physiologicalReaction>
</comment>
<comment type="catalytic activity">
    <reaction evidence="12">
        <text>(5Z,8Z,11Z,14Z)-eicosatetraenoate + L-phenylalanine = N-(5Z,8Z,11Z,14Z-eicosatetraenoyl)-L-phenylalanine + H2O</text>
        <dbReference type="Rhea" id="RHEA:51312"/>
        <dbReference type="ChEBI" id="CHEBI:15377"/>
        <dbReference type="ChEBI" id="CHEBI:32395"/>
        <dbReference type="ChEBI" id="CHEBI:58095"/>
        <dbReference type="ChEBI" id="CHEBI:134022"/>
    </reaction>
    <physiologicalReaction direction="left-to-right" evidence="12">
        <dbReference type="Rhea" id="RHEA:51313"/>
    </physiologicalReaction>
    <physiologicalReaction direction="right-to-left" evidence="12">
        <dbReference type="Rhea" id="RHEA:51314"/>
    </physiologicalReaction>
</comment>
<comment type="catalytic activity">
    <reaction evidence="20">
        <text>N-(9Z-octadecenoyl)-L-tryptophan + H2O = L-tryptophan + (9Z)-octadecenoate</text>
        <dbReference type="Rhea" id="RHEA:64176"/>
        <dbReference type="ChEBI" id="CHEBI:15377"/>
        <dbReference type="ChEBI" id="CHEBI:30823"/>
        <dbReference type="ChEBI" id="CHEBI:57912"/>
        <dbReference type="ChEBI" id="CHEBI:149733"/>
    </reaction>
    <physiologicalReaction direction="left-to-right" evidence="20">
        <dbReference type="Rhea" id="RHEA:64177"/>
    </physiologicalReaction>
</comment>
<keyword evidence="6" id="KW-0862">Zinc</keyword>
<dbReference type="RefSeq" id="XP_014675093.1">
    <property type="nucleotide sequence ID" value="XM_014819607.1"/>
</dbReference>
<organism evidence="28 29">
    <name type="scientific">Priapulus caudatus</name>
    <name type="common">Priapulid worm</name>
    <dbReference type="NCBI Taxonomy" id="37621"/>
    <lineage>
        <taxon>Eukaryota</taxon>
        <taxon>Metazoa</taxon>
        <taxon>Ecdysozoa</taxon>
        <taxon>Scalidophora</taxon>
        <taxon>Priapulida</taxon>
        <taxon>Priapulimorpha</taxon>
        <taxon>Priapulimorphida</taxon>
        <taxon>Priapulidae</taxon>
        <taxon>Priapulus</taxon>
    </lineage>
</organism>
<keyword evidence="26" id="KW-1133">Transmembrane helix</keyword>
<feature type="transmembrane region" description="Helical" evidence="26">
    <location>
        <begin position="12"/>
        <end position="33"/>
    </location>
</feature>
<dbReference type="InterPro" id="IPR036264">
    <property type="entry name" value="Bact_exopeptidase_dim_dom"/>
</dbReference>
<keyword evidence="29" id="KW-0121">Carboxypeptidase</keyword>
<dbReference type="PANTHER" id="PTHR45962:SF1">
    <property type="entry name" value="N-FATTY-ACYL-AMINO ACID SYNTHASE_HYDROLASE PM20D1"/>
    <property type="match status" value="1"/>
</dbReference>
<gene>
    <name evidence="29" type="primary">LOC106815176</name>
</gene>
<evidence type="ECO:0000256" key="18">
    <source>
        <dbReference type="ARBA" id="ARBA00048597"/>
    </source>
</evidence>
<evidence type="ECO:0000256" key="3">
    <source>
        <dbReference type="ARBA" id="ARBA00022670"/>
    </source>
</evidence>
<proteinExistence type="inferred from homology"/>
<evidence type="ECO:0000256" key="12">
    <source>
        <dbReference type="ARBA" id="ARBA00047874"/>
    </source>
</evidence>
<feature type="domain" description="Peptidase M20 dimerisation" evidence="27">
    <location>
        <begin position="183"/>
        <end position="253"/>
    </location>
</feature>
<dbReference type="PANTHER" id="PTHR45962">
    <property type="entry name" value="N-FATTY-ACYL-AMINO ACID SYNTHASE/HYDROLASE PM20D1"/>
    <property type="match status" value="1"/>
</dbReference>
<evidence type="ECO:0000256" key="13">
    <source>
        <dbReference type="ARBA" id="ARBA00047879"/>
    </source>
</evidence>
<evidence type="ECO:0000256" key="16">
    <source>
        <dbReference type="ARBA" id="ARBA00048402"/>
    </source>
</evidence>
<dbReference type="Pfam" id="PF07687">
    <property type="entry name" value="M20_dimer"/>
    <property type="match status" value="1"/>
</dbReference>
<sequence>MAASIVNSLVKITALISAFLLLFVTLLVVRTLLLAPPTAHVTKCDPKDADFIKADARALRIFSRALTIKTISWSADKISGEALLELHRHVFESYPLIHSSPYVQLELVNNYSLLYTVSGSDPELQPYMLAAHLDVVPEGRLEDWEVPPFAGVVDDKHIWGRGAIDDKHSMMPFPVRVIVSNLWLFSPLIDRLAVYNRNANALIRTTTAVTMCHGGHKSNVVPSAAWAVVNHRLHPAHTIAQVLELDRAIIDDPRVEVKVIAGNEPHPVSPAGGATFGYQTIRRSIQEVFDGMTVAPGLFIAASDTRWYLNLTDQIYRFTPVHNRPEDISRYHGNNERIGIRNYEQTINFYYHVIVNSDLAEVAPPHVHGEEL</sequence>
<evidence type="ECO:0000256" key="8">
    <source>
        <dbReference type="ARBA" id="ARBA00047450"/>
    </source>
</evidence>
<comment type="function">
    <text evidence="7">Secreted enzyme that regulates the endogenous N-fatty acyl amino acid (NAAs) tissue and circulating levels by functioning as a bidirectional NAA synthase/hydrolase. It condenses free fatty acids and free amino acids to generate NAAs and bidirectionally catalyzes the reverse hydrolysis reaction. Some of these NAAs stimulate oxidative metabolism via mitochondrial uncoupling, increasing energy expenditure in a UPC1-independent manner. Thereby, this secreted protein may indirectly regulate whole body energy expenditure. PM20D1 circulates in tight association with both low- and high-density (LDL and HDL,respectively) lipoprotein particles.</text>
</comment>
<dbReference type="SUPFAM" id="SSF55031">
    <property type="entry name" value="Bacterial exopeptidase dimerisation domain"/>
    <property type="match status" value="1"/>
</dbReference>
<comment type="catalytic activity">
    <reaction evidence="9">
        <text>N-(4Z,7Z,10Z,13Z,16Z,19Z-docosahexaenoyl)-L-phenylalanine + H2O = (4Z,7Z,10Z,13Z,16Z,19Z)-docosahexaenoate + L-phenylalanine</text>
        <dbReference type="Rhea" id="RHEA:64132"/>
        <dbReference type="ChEBI" id="CHEBI:15377"/>
        <dbReference type="ChEBI" id="CHEBI:58095"/>
        <dbReference type="ChEBI" id="CHEBI:77016"/>
        <dbReference type="ChEBI" id="CHEBI:149701"/>
    </reaction>
    <physiologicalReaction direction="left-to-right" evidence="9">
        <dbReference type="Rhea" id="RHEA:64133"/>
    </physiologicalReaction>
</comment>
<dbReference type="GeneID" id="106815176"/>
<evidence type="ECO:0000256" key="15">
    <source>
        <dbReference type="ARBA" id="ARBA00048380"/>
    </source>
</evidence>
<comment type="catalytic activity">
    <reaction evidence="11">
        <text>N-(9Z-octadecenoyl)-L-tyrosine + H2O = L-tyrosine + (9Z)-octadecenoate</text>
        <dbReference type="Rhea" id="RHEA:64184"/>
        <dbReference type="ChEBI" id="CHEBI:15377"/>
        <dbReference type="ChEBI" id="CHEBI:30823"/>
        <dbReference type="ChEBI" id="CHEBI:58315"/>
        <dbReference type="ChEBI" id="CHEBI:149734"/>
    </reaction>
    <physiologicalReaction direction="left-to-right" evidence="11">
        <dbReference type="Rhea" id="RHEA:64185"/>
    </physiologicalReaction>
</comment>
<comment type="pathway">
    <text evidence="1">Lipid metabolism; fatty acid metabolism.</text>
</comment>
<dbReference type="Gene3D" id="3.40.630.10">
    <property type="entry name" value="Zn peptidases"/>
    <property type="match status" value="1"/>
</dbReference>
<evidence type="ECO:0000256" key="7">
    <source>
        <dbReference type="ARBA" id="ARBA00046147"/>
    </source>
</evidence>
<dbReference type="InterPro" id="IPR011650">
    <property type="entry name" value="Peptidase_M20_dimer"/>
</dbReference>
<keyword evidence="28" id="KW-1185">Reference proteome</keyword>
<dbReference type="Gene3D" id="3.30.70.360">
    <property type="match status" value="1"/>
</dbReference>